<comment type="caution">
    <text evidence="2">The sequence shown here is derived from an EMBL/GenBank/DDBJ whole genome shotgun (WGS) entry which is preliminary data.</text>
</comment>
<dbReference type="InterPro" id="IPR050765">
    <property type="entry name" value="Riboflavin_Biosynth_HTPR"/>
</dbReference>
<dbReference type="Pfam" id="PF01872">
    <property type="entry name" value="RibD_C"/>
    <property type="match status" value="1"/>
</dbReference>
<evidence type="ECO:0000313" key="3">
    <source>
        <dbReference type="Proteomes" id="UP001241848"/>
    </source>
</evidence>
<reference evidence="2 3" key="1">
    <citation type="submission" date="2022-10" db="EMBL/GenBank/DDBJ databases">
        <title>Paenibacillus description and whole genome data of maize root bacterial community.</title>
        <authorList>
            <person name="Marton D."/>
            <person name="Farkas M."/>
            <person name="Cserhati M."/>
        </authorList>
    </citation>
    <scope>NUCLEOTIDE SEQUENCE [LARGE SCALE GENOMIC DNA]</scope>
    <source>
        <strain evidence="2 3">P96</strain>
    </source>
</reference>
<dbReference type="EC" id="1.5.1.3" evidence="2"/>
<dbReference type="InterPro" id="IPR002734">
    <property type="entry name" value="RibDG_C"/>
</dbReference>
<dbReference type="PANTHER" id="PTHR38011:SF11">
    <property type="entry name" value="2,5-DIAMINO-6-RIBOSYLAMINO-4(3H)-PYRIMIDINONE 5'-PHOSPHATE REDUCTASE"/>
    <property type="match status" value="1"/>
</dbReference>
<name>A0ABT9FNY0_9BACL</name>
<dbReference type="SUPFAM" id="SSF53597">
    <property type="entry name" value="Dihydrofolate reductase-like"/>
    <property type="match status" value="1"/>
</dbReference>
<dbReference type="Proteomes" id="UP001241848">
    <property type="component" value="Unassembled WGS sequence"/>
</dbReference>
<gene>
    <name evidence="2" type="ORF">OIN60_06405</name>
</gene>
<sequence length="172" mass="18593">MKNILWATLTANGNYAQSGPENPPKKETLDDFFTHAKAAGNFIVGRRTFEGMRGNGGPGPFADIDIVVVSQSATEIPGVKVVRLPEEALDYLKENGHQTALISGGADIHNSFLGQGLVDEVIFNVAPVLEGRGLNLLIDKDNYCFKHVQLLDCKPLGSGVVQLRYAIDRTVS</sequence>
<dbReference type="Gene3D" id="3.40.430.10">
    <property type="entry name" value="Dihydrofolate Reductase, subunit A"/>
    <property type="match status" value="1"/>
</dbReference>
<dbReference type="GO" id="GO:0004146">
    <property type="term" value="F:dihydrofolate reductase activity"/>
    <property type="evidence" value="ECO:0007669"/>
    <property type="project" value="UniProtKB-EC"/>
</dbReference>
<dbReference type="PANTHER" id="PTHR38011">
    <property type="entry name" value="DIHYDROFOLATE REDUCTASE FAMILY PROTEIN (AFU_ORTHOLOGUE AFUA_8G06820)"/>
    <property type="match status" value="1"/>
</dbReference>
<dbReference type="RefSeq" id="WP_305754010.1">
    <property type="nucleotide sequence ID" value="NZ_JAPCKK010000011.1"/>
</dbReference>
<evidence type="ECO:0000259" key="1">
    <source>
        <dbReference type="Pfam" id="PF01872"/>
    </source>
</evidence>
<accession>A0ABT9FNY0</accession>
<evidence type="ECO:0000313" key="2">
    <source>
        <dbReference type="EMBL" id="MDP4096399.1"/>
    </source>
</evidence>
<protein>
    <submittedName>
        <fullName evidence="2">Dihydrofolate reductase</fullName>
        <ecNumber evidence="2">1.5.1.3</ecNumber>
    </submittedName>
</protein>
<dbReference type="EMBL" id="JAPCKK010000011">
    <property type="protein sequence ID" value="MDP4096399.1"/>
    <property type="molecule type" value="Genomic_DNA"/>
</dbReference>
<dbReference type="InterPro" id="IPR024072">
    <property type="entry name" value="DHFR-like_dom_sf"/>
</dbReference>
<feature type="domain" description="Bacterial bifunctional deaminase-reductase C-terminal" evidence="1">
    <location>
        <begin position="85"/>
        <end position="161"/>
    </location>
</feature>
<keyword evidence="2" id="KW-0560">Oxidoreductase</keyword>
<proteinExistence type="predicted"/>
<organism evidence="2 3">
    <name type="scientific">Paenibacillus zeirhizosphaerae</name>
    <dbReference type="NCBI Taxonomy" id="2987519"/>
    <lineage>
        <taxon>Bacteria</taxon>
        <taxon>Bacillati</taxon>
        <taxon>Bacillota</taxon>
        <taxon>Bacilli</taxon>
        <taxon>Bacillales</taxon>
        <taxon>Paenibacillaceae</taxon>
        <taxon>Paenibacillus</taxon>
    </lineage>
</organism>
<keyword evidence="3" id="KW-1185">Reference proteome</keyword>